<keyword evidence="4" id="KW-1185">Reference proteome</keyword>
<dbReference type="GO" id="GO:0030170">
    <property type="term" value="F:pyridoxal phosphate binding"/>
    <property type="evidence" value="ECO:0007669"/>
    <property type="project" value="InterPro"/>
</dbReference>
<dbReference type="GO" id="GO:0006520">
    <property type="term" value="P:amino acid metabolic process"/>
    <property type="evidence" value="ECO:0007669"/>
    <property type="project" value="TreeGrafter"/>
</dbReference>
<evidence type="ECO:0000259" key="2">
    <source>
        <dbReference type="Pfam" id="PF00155"/>
    </source>
</evidence>
<dbReference type="Gene3D" id="3.40.640.10">
    <property type="entry name" value="Type I PLP-dependent aspartate aminotransferase-like (Major domain)"/>
    <property type="match status" value="1"/>
</dbReference>
<dbReference type="InterPro" id="IPR050478">
    <property type="entry name" value="Ethylene_sulfur-biosynth"/>
</dbReference>
<accession>A0A9W9KJ23</accession>
<dbReference type="GO" id="GO:0008483">
    <property type="term" value="F:transaminase activity"/>
    <property type="evidence" value="ECO:0007669"/>
    <property type="project" value="TreeGrafter"/>
</dbReference>
<evidence type="ECO:0000313" key="4">
    <source>
        <dbReference type="Proteomes" id="UP001149165"/>
    </source>
</evidence>
<dbReference type="InterPro" id="IPR015422">
    <property type="entry name" value="PyrdxlP-dep_Trfase_small"/>
</dbReference>
<dbReference type="InterPro" id="IPR015424">
    <property type="entry name" value="PyrdxlP-dep_Trfase"/>
</dbReference>
<gene>
    <name evidence="3" type="ORF">N7456_003777</name>
</gene>
<evidence type="ECO:0000256" key="1">
    <source>
        <dbReference type="ARBA" id="ARBA00022898"/>
    </source>
</evidence>
<dbReference type="Gene3D" id="3.90.1150.10">
    <property type="entry name" value="Aspartate Aminotransferase, domain 1"/>
    <property type="match status" value="1"/>
</dbReference>
<dbReference type="OrthoDB" id="7042322at2759"/>
<dbReference type="InterPro" id="IPR004839">
    <property type="entry name" value="Aminotransferase_I/II_large"/>
</dbReference>
<dbReference type="Pfam" id="PF00155">
    <property type="entry name" value="Aminotran_1_2"/>
    <property type="match status" value="1"/>
</dbReference>
<dbReference type="PANTHER" id="PTHR43795">
    <property type="entry name" value="BIFUNCTIONAL ASPARTATE AMINOTRANSFERASE AND GLUTAMATE/ASPARTATE-PREPHENATE AMINOTRANSFERASE-RELATED"/>
    <property type="match status" value="1"/>
</dbReference>
<organism evidence="3 4">
    <name type="scientific">Penicillium angulare</name>
    <dbReference type="NCBI Taxonomy" id="116970"/>
    <lineage>
        <taxon>Eukaryota</taxon>
        <taxon>Fungi</taxon>
        <taxon>Dikarya</taxon>
        <taxon>Ascomycota</taxon>
        <taxon>Pezizomycotina</taxon>
        <taxon>Eurotiomycetes</taxon>
        <taxon>Eurotiomycetidae</taxon>
        <taxon>Eurotiales</taxon>
        <taxon>Aspergillaceae</taxon>
        <taxon>Penicillium</taxon>
    </lineage>
</organism>
<reference evidence="3" key="2">
    <citation type="journal article" date="2023" name="IMA Fungus">
        <title>Comparative genomic study of the Penicillium genus elucidates a diverse pangenome and 15 lateral gene transfer events.</title>
        <authorList>
            <person name="Petersen C."/>
            <person name="Sorensen T."/>
            <person name="Nielsen M.R."/>
            <person name="Sondergaard T.E."/>
            <person name="Sorensen J.L."/>
            <person name="Fitzpatrick D.A."/>
            <person name="Frisvad J.C."/>
            <person name="Nielsen K.L."/>
        </authorList>
    </citation>
    <scope>NUCLEOTIDE SEQUENCE</scope>
    <source>
        <strain evidence="3">IBT 30069</strain>
    </source>
</reference>
<keyword evidence="1" id="KW-0663">Pyridoxal phosphate</keyword>
<dbReference type="Proteomes" id="UP001149165">
    <property type="component" value="Unassembled WGS sequence"/>
</dbReference>
<name>A0A9W9KJ23_9EURO</name>
<feature type="domain" description="Aminotransferase class I/classII large" evidence="2">
    <location>
        <begin position="49"/>
        <end position="373"/>
    </location>
</feature>
<protein>
    <recommendedName>
        <fullName evidence="2">Aminotransferase class I/classII large domain-containing protein</fullName>
    </recommendedName>
</protein>
<dbReference type="PANTHER" id="PTHR43795:SF63">
    <property type="entry name" value="PUTATIVE (AFU_ORTHOLOGUE AFUA_4G00630)-RELATED"/>
    <property type="match status" value="1"/>
</dbReference>
<comment type="caution">
    <text evidence="3">The sequence shown here is derived from an EMBL/GenBank/DDBJ whole genome shotgun (WGS) entry which is preliminary data.</text>
</comment>
<dbReference type="AlphaFoldDB" id="A0A9W9KJ23"/>
<dbReference type="SUPFAM" id="SSF53383">
    <property type="entry name" value="PLP-dependent transferases"/>
    <property type="match status" value="1"/>
</dbReference>
<proteinExistence type="predicted"/>
<evidence type="ECO:0000313" key="3">
    <source>
        <dbReference type="EMBL" id="KAJ5107102.1"/>
    </source>
</evidence>
<sequence length="379" mass="42175">MTTNLSLRGEGLAKQKPVFLDVLANIWDPVLNPTGVVNLGLAENTLMHTELKQFMNSKQFSPHIPLHPSHVTVTSGVSNALECTAWGLFDEGDHLLVSRPYFNAFRTSFSTRAGVGLLEVKLGEIDAFSFAAVEHYEEALLSARKEGITVKALLLCSPHNPLGRCYSEDVLREYMRLCGKYNLHLISDEIYALSVWESPDLPEATSFKSVLSIDTAGLMDQSMDFGATGLRIGCLISQSNQRLLEAADGISLLNFPSSAADSVATSLLADDEFTTEYMRTNRLRLAESYKFVTAFLKRHEIPYSQCNATFFLWIRLGAVVKDPNTTDDEILAKLRNLKVYIAAGYAYASEERGWFRLVFAHPRPVLEEGLQRIAQALEL</sequence>
<dbReference type="InterPro" id="IPR015421">
    <property type="entry name" value="PyrdxlP-dep_Trfase_major"/>
</dbReference>
<dbReference type="CDD" id="cd00609">
    <property type="entry name" value="AAT_like"/>
    <property type="match status" value="1"/>
</dbReference>
<reference evidence="3" key="1">
    <citation type="submission" date="2022-11" db="EMBL/GenBank/DDBJ databases">
        <authorList>
            <person name="Petersen C."/>
        </authorList>
    </citation>
    <scope>NUCLEOTIDE SEQUENCE</scope>
    <source>
        <strain evidence="3">IBT 30069</strain>
    </source>
</reference>
<dbReference type="EMBL" id="JAPQKH010000003">
    <property type="protein sequence ID" value="KAJ5107102.1"/>
    <property type="molecule type" value="Genomic_DNA"/>
</dbReference>